<dbReference type="PROSITE" id="PS50977">
    <property type="entry name" value="HTH_TETR_2"/>
    <property type="match status" value="1"/>
</dbReference>
<comment type="caution">
    <text evidence="4">The sequence shown here is derived from an EMBL/GenBank/DDBJ whole genome shotgun (WGS) entry which is preliminary data.</text>
</comment>
<dbReference type="STRING" id="1888891.DSOL_3302"/>
<accession>A0A1Q8QRN5</accession>
<protein>
    <submittedName>
        <fullName evidence="4">Transcriptional regulator, TetR family</fullName>
    </submittedName>
</protein>
<reference evidence="4 5" key="1">
    <citation type="submission" date="2016-09" db="EMBL/GenBank/DDBJ databases">
        <title>Complete genome of Desulfosporosinus sp. OL.</title>
        <authorList>
            <person name="Mardanov A."/>
            <person name="Beletsky A."/>
            <person name="Panova A."/>
            <person name="Karnachuk O."/>
            <person name="Ravin N."/>
        </authorList>
    </citation>
    <scope>NUCLEOTIDE SEQUENCE [LARGE SCALE GENOMIC DNA]</scope>
    <source>
        <strain evidence="4 5">OL</strain>
    </source>
</reference>
<dbReference type="PANTHER" id="PTHR43479">
    <property type="entry name" value="ACREF/ENVCD OPERON REPRESSOR-RELATED"/>
    <property type="match status" value="1"/>
</dbReference>
<dbReference type="EMBL" id="MLBF01000028">
    <property type="protein sequence ID" value="OLN29962.1"/>
    <property type="molecule type" value="Genomic_DNA"/>
</dbReference>
<dbReference type="PRINTS" id="PR00455">
    <property type="entry name" value="HTHTETR"/>
</dbReference>
<dbReference type="Gene3D" id="1.10.357.10">
    <property type="entry name" value="Tetracycline Repressor, domain 2"/>
    <property type="match status" value="1"/>
</dbReference>
<proteinExistence type="predicted"/>
<dbReference type="InterPro" id="IPR036271">
    <property type="entry name" value="Tet_transcr_reg_TetR-rel_C_sf"/>
</dbReference>
<organism evidence="4 5">
    <name type="scientific">Desulfosporosinus metallidurans</name>
    <dbReference type="NCBI Taxonomy" id="1888891"/>
    <lineage>
        <taxon>Bacteria</taxon>
        <taxon>Bacillati</taxon>
        <taxon>Bacillota</taxon>
        <taxon>Clostridia</taxon>
        <taxon>Eubacteriales</taxon>
        <taxon>Desulfitobacteriaceae</taxon>
        <taxon>Desulfosporosinus</taxon>
    </lineage>
</organism>
<dbReference type="InterPro" id="IPR009057">
    <property type="entry name" value="Homeodomain-like_sf"/>
</dbReference>
<dbReference type="SUPFAM" id="SSF46689">
    <property type="entry name" value="Homeodomain-like"/>
    <property type="match status" value="1"/>
</dbReference>
<feature type="DNA-binding region" description="H-T-H motif" evidence="2">
    <location>
        <begin position="27"/>
        <end position="46"/>
    </location>
</feature>
<dbReference type="PANTHER" id="PTHR43479:SF11">
    <property type="entry name" value="ACREF_ENVCD OPERON REPRESSOR-RELATED"/>
    <property type="match status" value="1"/>
</dbReference>
<dbReference type="RefSeq" id="WP_075365808.1">
    <property type="nucleotide sequence ID" value="NZ_MLBF01000028.1"/>
</dbReference>
<dbReference type="Pfam" id="PF00440">
    <property type="entry name" value="TetR_N"/>
    <property type="match status" value="1"/>
</dbReference>
<keyword evidence="1 2" id="KW-0238">DNA-binding</keyword>
<dbReference type="InterPro" id="IPR050624">
    <property type="entry name" value="HTH-type_Tx_Regulator"/>
</dbReference>
<dbReference type="Proteomes" id="UP000186102">
    <property type="component" value="Unassembled WGS sequence"/>
</dbReference>
<sequence>MCSVNTEDKILNASIILFSQKGYNAVTTKEIAKEAGVSEMTLFRHFESKHNLFEKAFDKFVFSPKFKALFEGLEWDLESDLNKICSSYHDILFKNQNIILMYFKNEELNPEFDATLFKFPNELKKLLSRYFEKMRERGVIQENPDSLAISFLATNFGLFFTFLMMNKLTFETDIQVCISNYIRIFAKGITCSM</sequence>
<evidence type="ECO:0000256" key="1">
    <source>
        <dbReference type="ARBA" id="ARBA00023125"/>
    </source>
</evidence>
<dbReference type="GO" id="GO:0003677">
    <property type="term" value="F:DNA binding"/>
    <property type="evidence" value="ECO:0007669"/>
    <property type="project" value="UniProtKB-UniRule"/>
</dbReference>
<gene>
    <name evidence="4" type="ORF">DSOL_3302</name>
</gene>
<dbReference type="SUPFAM" id="SSF48498">
    <property type="entry name" value="Tetracyclin repressor-like, C-terminal domain"/>
    <property type="match status" value="1"/>
</dbReference>
<dbReference type="InterPro" id="IPR001647">
    <property type="entry name" value="HTH_TetR"/>
</dbReference>
<feature type="domain" description="HTH tetR-type" evidence="3">
    <location>
        <begin position="4"/>
        <end position="64"/>
    </location>
</feature>
<evidence type="ECO:0000313" key="5">
    <source>
        <dbReference type="Proteomes" id="UP000186102"/>
    </source>
</evidence>
<keyword evidence="5" id="KW-1185">Reference proteome</keyword>
<dbReference type="OrthoDB" id="9780824at2"/>
<dbReference type="AlphaFoldDB" id="A0A1Q8QRN5"/>
<evidence type="ECO:0000256" key="2">
    <source>
        <dbReference type="PROSITE-ProRule" id="PRU00335"/>
    </source>
</evidence>
<evidence type="ECO:0000313" key="4">
    <source>
        <dbReference type="EMBL" id="OLN29962.1"/>
    </source>
</evidence>
<evidence type="ECO:0000259" key="3">
    <source>
        <dbReference type="PROSITE" id="PS50977"/>
    </source>
</evidence>
<name>A0A1Q8QRN5_9FIRM</name>